<dbReference type="EMBL" id="CP144519">
    <property type="protein sequence ID" value="WWC67396.1"/>
    <property type="molecule type" value="Genomic_DNA"/>
</dbReference>
<feature type="compositionally biased region" description="Polar residues" evidence="1">
    <location>
        <begin position="240"/>
        <end position="253"/>
    </location>
</feature>
<dbReference type="OrthoDB" id="10641249at2759"/>
<dbReference type="Proteomes" id="UP000094020">
    <property type="component" value="Chromosome 1"/>
</dbReference>
<name>A0A1B9IB87_9TREE</name>
<keyword evidence="4" id="KW-1185">Reference proteome</keyword>
<dbReference type="AlphaFoldDB" id="A0A1B9IB87"/>
<dbReference type="RefSeq" id="XP_019013943.1">
    <property type="nucleotide sequence ID" value="XM_019151805.1"/>
</dbReference>
<organism evidence="2">
    <name type="scientific">Kwoniella pini CBS 10737</name>
    <dbReference type="NCBI Taxonomy" id="1296096"/>
    <lineage>
        <taxon>Eukaryota</taxon>
        <taxon>Fungi</taxon>
        <taxon>Dikarya</taxon>
        <taxon>Basidiomycota</taxon>
        <taxon>Agaricomycotina</taxon>
        <taxon>Tremellomycetes</taxon>
        <taxon>Tremellales</taxon>
        <taxon>Cryptococcaceae</taxon>
        <taxon>Kwoniella</taxon>
    </lineage>
</organism>
<sequence length="261" mass="30425">MSSKGISTLKSNSNGMLDEWEVKKDIGPFTLQYMINDQLNTIEYSEKESKNIKTGEFKKEIKYKGINPIWNEIKAYENEGDDYYHYFVEKNSNDDCESENHPIIYAHNSLNWIKIKRNKDYSGRIEWNEINENENENSKNTISLKWKPIILKCTCSSSFNNEIHEKIQYSKLLISHKSIEEEKYTHGLFTYKDLEILSKIENSNSINSNINRNQSFWEKALNSAGISLLTSEADYSSSMYRQNTQPQYQSDGSSLVGIKEE</sequence>
<proteinExistence type="predicted"/>
<reference evidence="3" key="2">
    <citation type="submission" date="2013-07" db="EMBL/GenBank/DDBJ databases">
        <authorList>
            <consortium name="The Broad Institute Genome Sequencing Platform"/>
            <person name="Cuomo C."/>
            <person name="Litvintseva A."/>
            <person name="Chen Y."/>
            <person name="Heitman J."/>
            <person name="Sun S."/>
            <person name="Springer D."/>
            <person name="Dromer F."/>
            <person name="Young S.K."/>
            <person name="Zeng Q."/>
            <person name="Gargeya S."/>
            <person name="Fitzgerald M."/>
            <person name="Abouelleil A."/>
            <person name="Alvarado L."/>
            <person name="Berlin A.M."/>
            <person name="Chapman S.B."/>
            <person name="Dewar J."/>
            <person name="Goldberg J."/>
            <person name="Griggs A."/>
            <person name="Gujja S."/>
            <person name="Hansen M."/>
            <person name="Howarth C."/>
            <person name="Imamovic A."/>
            <person name="Larimer J."/>
            <person name="McCowan C."/>
            <person name="Murphy C."/>
            <person name="Pearson M."/>
            <person name="Priest M."/>
            <person name="Roberts A."/>
            <person name="Saif S."/>
            <person name="Shea T."/>
            <person name="Sykes S."/>
            <person name="Wortman J."/>
            <person name="Nusbaum C."/>
            <person name="Birren B."/>
        </authorList>
    </citation>
    <scope>NUCLEOTIDE SEQUENCE</scope>
    <source>
        <strain evidence="3">CBS 10737</strain>
    </source>
</reference>
<dbReference type="GeneID" id="30168389"/>
<evidence type="ECO:0000313" key="3">
    <source>
        <dbReference type="EMBL" id="WWC67396.1"/>
    </source>
</evidence>
<dbReference type="EMBL" id="KI894007">
    <property type="protein sequence ID" value="OCF52724.1"/>
    <property type="molecule type" value="Genomic_DNA"/>
</dbReference>
<evidence type="ECO:0000256" key="1">
    <source>
        <dbReference type="SAM" id="MobiDB-lite"/>
    </source>
</evidence>
<dbReference type="KEGG" id="kpin:30168389"/>
<evidence type="ECO:0000313" key="2">
    <source>
        <dbReference type="EMBL" id="OCF52724.1"/>
    </source>
</evidence>
<gene>
    <name evidence="2" type="ORF">I206_00020</name>
    <name evidence="3" type="ORF">I206_101304</name>
</gene>
<evidence type="ECO:0000313" key="4">
    <source>
        <dbReference type="Proteomes" id="UP000094020"/>
    </source>
</evidence>
<reference evidence="3" key="4">
    <citation type="submission" date="2024-02" db="EMBL/GenBank/DDBJ databases">
        <title>Comparative genomics of Cryptococcus and Kwoniella reveals pathogenesis evolution and contrasting modes of karyotype evolution via chromosome fusion or intercentromeric recombination.</title>
        <authorList>
            <person name="Coelho M.A."/>
            <person name="David-Palma M."/>
            <person name="Shea T."/>
            <person name="Bowers K."/>
            <person name="McGinley-Smith S."/>
            <person name="Mohammad A.W."/>
            <person name="Gnirke A."/>
            <person name="Yurkov A.M."/>
            <person name="Nowrousian M."/>
            <person name="Sun S."/>
            <person name="Cuomo C.A."/>
            <person name="Heitman J."/>
        </authorList>
    </citation>
    <scope>NUCLEOTIDE SEQUENCE</scope>
    <source>
        <strain evidence="3">CBS 10737</strain>
    </source>
</reference>
<accession>A0A1B9IB87</accession>
<feature type="region of interest" description="Disordered" evidence="1">
    <location>
        <begin position="240"/>
        <end position="261"/>
    </location>
</feature>
<reference evidence="2" key="1">
    <citation type="submission" date="2013-07" db="EMBL/GenBank/DDBJ databases">
        <title>The Genome Sequence of Cryptococcus pinus CBS10737.</title>
        <authorList>
            <consortium name="The Broad Institute Genome Sequencing Platform"/>
            <person name="Cuomo C."/>
            <person name="Litvintseva A."/>
            <person name="Chen Y."/>
            <person name="Heitman J."/>
            <person name="Sun S."/>
            <person name="Springer D."/>
            <person name="Dromer F."/>
            <person name="Young S.K."/>
            <person name="Zeng Q."/>
            <person name="Gargeya S."/>
            <person name="Fitzgerald M."/>
            <person name="Abouelleil A."/>
            <person name="Alvarado L."/>
            <person name="Berlin A.M."/>
            <person name="Chapman S.B."/>
            <person name="Dewar J."/>
            <person name="Goldberg J."/>
            <person name="Griggs A."/>
            <person name="Gujja S."/>
            <person name="Hansen M."/>
            <person name="Howarth C."/>
            <person name="Imamovic A."/>
            <person name="Larimer J."/>
            <person name="McCowan C."/>
            <person name="Murphy C."/>
            <person name="Pearson M."/>
            <person name="Priest M."/>
            <person name="Roberts A."/>
            <person name="Saif S."/>
            <person name="Shea T."/>
            <person name="Sykes S."/>
            <person name="Wortman J."/>
            <person name="Nusbaum C."/>
            <person name="Birren B."/>
        </authorList>
    </citation>
    <scope>NUCLEOTIDE SEQUENCE [LARGE SCALE GENOMIC DNA]</scope>
    <source>
        <strain evidence="2">CBS 10737</strain>
    </source>
</reference>
<protein>
    <submittedName>
        <fullName evidence="2">Uncharacterized protein</fullName>
    </submittedName>
</protein>
<reference evidence="2" key="3">
    <citation type="submission" date="2016-07" db="EMBL/GenBank/DDBJ databases">
        <title>Evolution of pathogenesis and genome organization in the Tremellales.</title>
        <authorList>
            <person name="Cuomo C."/>
            <person name="Litvintseva A."/>
            <person name="Heitman J."/>
            <person name="Chen Y."/>
            <person name="Sun S."/>
            <person name="Springer D."/>
            <person name="Dromer F."/>
            <person name="Young S."/>
            <person name="Zeng Q."/>
            <person name="Chapman S."/>
            <person name="Gujja S."/>
            <person name="Saif S."/>
            <person name="Birren B."/>
        </authorList>
    </citation>
    <scope>NUCLEOTIDE SEQUENCE</scope>
    <source>
        <strain evidence="2">CBS 10737</strain>
    </source>
</reference>